<reference evidence="2 3" key="1">
    <citation type="submission" date="2020-03" db="EMBL/GenBank/DDBJ databases">
        <title>Draft genome sequence of environmentally isolated violet-colored cultures.</title>
        <authorList>
            <person name="Wilson H.S."/>
        </authorList>
    </citation>
    <scope>NUCLEOTIDE SEQUENCE [LARGE SCALE GENOMIC DNA]</scope>
    <source>
        <strain evidence="2 3">HSC-16F04</strain>
    </source>
</reference>
<dbReference type="InterPro" id="IPR007466">
    <property type="entry name" value="Peptidyl-Arg-deiminase_porph"/>
</dbReference>
<keyword evidence="3" id="KW-1185">Reference proteome</keyword>
<comment type="caution">
    <text evidence="2">The sequence shown here is derived from an EMBL/GenBank/DDBJ whole genome shotgun (WGS) entry which is preliminary data.</text>
</comment>
<proteinExistence type="predicted"/>
<sequence>MNTRRLFLNRCFQGGSLLFLGPLLSACGGGGGDSGAIAPIAPPMAWLMPDEGRLHKATWMAFIADEAIWGRSLQGPVQDTLARIANAIVQYEPVNMLVRQQDLALAKQKLNPKVRLIVQDLDDLWLRDTGPVFVRNVQGERAGVNFNFNGWGKKQAFSKDAQVAAAITGQAGTRMLSTKLVLEGGGIEADGKGTAIITESCVLNANRNPGLSKAACEAELKTLLGIRKVIWLPGIAGKDITDGHTDFYARFTQPGVVVCGLETDPVSFDYAVTQQHLAILRAATDADDRPLQVHVLEAPVKVRPEYANKDFAAGYINFYVANGAVFIPEFGDAMADETVRLQMQSLFPGRVVVQINIDPIAAGGGGIHCITQQEPA</sequence>
<evidence type="ECO:0000313" key="3">
    <source>
        <dbReference type="Proteomes" id="UP000712570"/>
    </source>
</evidence>
<dbReference type="PANTHER" id="PTHR31377">
    <property type="entry name" value="AGMATINE DEIMINASE-RELATED"/>
    <property type="match status" value="1"/>
</dbReference>
<dbReference type="Proteomes" id="UP000712570">
    <property type="component" value="Unassembled WGS sequence"/>
</dbReference>
<dbReference type="EMBL" id="JAAOLX010000008">
    <property type="protein sequence ID" value="NHQ87621.1"/>
    <property type="molecule type" value="Genomic_DNA"/>
</dbReference>
<dbReference type="SUPFAM" id="SSF55909">
    <property type="entry name" value="Pentein"/>
    <property type="match status" value="1"/>
</dbReference>
<protein>
    <submittedName>
        <fullName evidence="2">Agmatine deiminase family protein</fullName>
    </submittedName>
</protein>
<dbReference type="Pfam" id="PF04371">
    <property type="entry name" value="PAD_porph"/>
    <property type="match status" value="1"/>
</dbReference>
<gene>
    <name evidence="2" type="ORF">HA050_15990</name>
</gene>
<dbReference type="PANTHER" id="PTHR31377:SF0">
    <property type="entry name" value="AGMATINE DEIMINASE-RELATED"/>
    <property type="match status" value="1"/>
</dbReference>
<dbReference type="Gene3D" id="3.75.10.10">
    <property type="entry name" value="L-arginine/glycine Amidinotransferase, Chain A"/>
    <property type="match status" value="1"/>
</dbReference>
<evidence type="ECO:0000313" key="2">
    <source>
        <dbReference type="EMBL" id="NHQ87621.1"/>
    </source>
</evidence>
<dbReference type="RefSeq" id="WP_166828267.1">
    <property type="nucleotide sequence ID" value="NZ_JAAOLX010000008.1"/>
</dbReference>
<name>A0ABX0KUU9_9NEIS</name>
<organism evidence="2 3">
    <name type="scientific">Iodobacter violaceini</name>
    <dbReference type="NCBI Taxonomy" id="3044271"/>
    <lineage>
        <taxon>Bacteria</taxon>
        <taxon>Pseudomonadati</taxon>
        <taxon>Pseudomonadota</taxon>
        <taxon>Betaproteobacteria</taxon>
        <taxon>Neisseriales</taxon>
        <taxon>Chitinibacteraceae</taxon>
        <taxon>Iodobacter</taxon>
    </lineage>
</organism>
<keyword evidence="1" id="KW-0378">Hydrolase</keyword>
<evidence type="ECO:0000256" key="1">
    <source>
        <dbReference type="ARBA" id="ARBA00022801"/>
    </source>
</evidence>
<accession>A0ABX0KUU9</accession>
<dbReference type="PROSITE" id="PS51257">
    <property type="entry name" value="PROKAR_LIPOPROTEIN"/>
    <property type="match status" value="1"/>
</dbReference>